<name>A0ABW3TNB8_9MICO</name>
<dbReference type="EMBL" id="JBHTLY010000002">
    <property type="protein sequence ID" value="MFD1201719.1"/>
    <property type="molecule type" value="Genomic_DNA"/>
</dbReference>
<dbReference type="RefSeq" id="WP_343957689.1">
    <property type="nucleotide sequence ID" value="NZ_BAAAKZ010000002.1"/>
</dbReference>
<accession>A0ABW3TNB8</accession>
<keyword evidence="3" id="KW-1185">Reference proteome</keyword>
<reference evidence="3" key="1">
    <citation type="journal article" date="2019" name="Int. J. Syst. Evol. Microbiol.">
        <title>The Global Catalogue of Microorganisms (GCM) 10K type strain sequencing project: providing services to taxonomists for standard genome sequencing and annotation.</title>
        <authorList>
            <consortium name="The Broad Institute Genomics Platform"/>
            <consortium name="The Broad Institute Genome Sequencing Center for Infectious Disease"/>
            <person name="Wu L."/>
            <person name="Ma J."/>
        </authorList>
    </citation>
    <scope>NUCLEOTIDE SEQUENCE [LARGE SCALE GENOMIC DNA]</scope>
    <source>
        <strain evidence="3">CCUG 50213</strain>
    </source>
</reference>
<proteinExistence type="predicted"/>
<sequence length="95" mass="10470">MSETQQAESQQSETQGIRVFGADWCGDCRRAKRVFGEANVAYEWIDLVETPEAADVAEDISGRKNIPVITYPDGTHQVEPSDADMRAKLAELGLV</sequence>
<dbReference type="Pfam" id="PF00462">
    <property type="entry name" value="Glutaredoxin"/>
    <property type="match status" value="1"/>
</dbReference>
<dbReference type="InterPro" id="IPR002109">
    <property type="entry name" value="Glutaredoxin"/>
</dbReference>
<dbReference type="CDD" id="cd02976">
    <property type="entry name" value="NrdH"/>
    <property type="match status" value="1"/>
</dbReference>
<gene>
    <name evidence="2" type="ORF">ACFQ3U_07430</name>
</gene>
<evidence type="ECO:0000259" key="1">
    <source>
        <dbReference type="Pfam" id="PF00462"/>
    </source>
</evidence>
<comment type="caution">
    <text evidence="2">The sequence shown here is derived from an EMBL/GenBank/DDBJ whole genome shotgun (WGS) entry which is preliminary data.</text>
</comment>
<dbReference type="Proteomes" id="UP001597181">
    <property type="component" value="Unassembled WGS sequence"/>
</dbReference>
<evidence type="ECO:0000313" key="2">
    <source>
        <dbReference type="EMBL" id="MFD1201719.1"/>
    </source>
</evidence>
<organism evidence="2 3">
    <name type="scientific">Leucobacter albus</name>
    <dbReference type="NCBI Taxonomy" id="272210"/>
    <lineage>
        <taxon>Bacteria</taxon>
        <taxon>Bacillati</taxon>
        <taxon>Actinomycetota</taxon>
        <taxon>Actinomycetes</taxon>
        <taxon>Micrococcales</taxon>
        <taxon>Microbacteriaceae</taxon>
        <taxon>Leucobacter</taxon>
    </lineage>
</organism>
<protein>
    <submittedName>
        <fullName evidence="2">Glutaredoxin domain-containing protein</fullName>
    </submittedName>
</protein>
<feature type="domain" description="Glutaredoxin" evidence="1">
    <location>
        <begin position="18"/>
        <end position="74"/>
    </location>
</feature>
<dbReference type="SUPFAM" id="SSF52833">
    <property type="entry name" value="Thioredoxin-like"/>
    <property type="match status" value="1"/>
</dbReference>
<dbReference type="InterPro" id="IPR036249">
    <property type="entry name" value="Thioredoxin-like_sf"/>
</dbReference>
<dbReference type="Gene3D" id="3.40.30.10">
    <property type="entry name" value="Glutaredoxin"/>
    <property type="match status" value="1"/>
</dbReference>
<dbReference type="PROSITE" id="PS51354">
    <property type="entry name" value="GLUTAREDOXIN_2"/>
    <property type="match status" value="1"/>
</dbReference>
<evidence type="ECO:0000313" key="3">
    <source>
        <dbReference type="Proteomes" id="UP001597181"/>
    </source>
</evidence>